<organism evidence="3 4">
    <name type="scientific">Lujinxingia vulgaris</name>
    <dbReference type="NCBI Taxonomy" id="2600176"/>
    <lineage>
        <taxon>Bacteria</taxon>
        <taxon>Deltaproteobacteria</taxon>
        <taxon>Bradymonadales</taxon>
        <taxon>Lujinxingiaceae</taxon>
        <taxon>Lujinxingia</taxon>
    </lineage>
</organism>
<evidence type="ECO:0000256" key="1">
    <source>
        <dbReference type="SAM" id="MobiDB-lite"/>
    </source>
</evidence>
<evidence type="ECO:0000313" key="3">
    <source>
        <dbReference type="EMBL" id="TXD38641.1"/>
    </source>
</evidence>
<accession>A0A5C6X9X5</accession>
<gene>
    <name evidence="3" type="ORF">FRC98_05530</name>
</gene>
<dbReference type="Pfam" id="PF02538">
    <property type="entry name" value="Hydantoinase_B"/>
    <property type="match status" value="1"/>
</dbReference>
<proteinExistence type="predicted"/>
<dbReference type="GO" id="GO:0017168">
    <property type="term" value="F:5-oxoprolinase (ATP-hydrolyzing) activity"/>
    <property type="evidence" value="ECO:0007669"/>
    <property type="project" value="TreeGrafter"/>
</dbReference>
<dbReference type="GO" id="GO:0005829">
    <property type="term" value="C:cytosol"/>
    <property type="evidence" value="ECO:0007669"/>
    <property type="project" value="TreeGrafter"/>
</dbReference>
<evidence type="ECO:0000313" key="4">
    <source>
        <dbReference type="Proteomes" id="UP000321412"/>
    </source>
</evidence>
<sequence>MDAITLELERHRFASIAEEMGVVLMRSAFSPNIKERRDYSCAIFDAAGEMVAQAAHIPVHLGSAPMSVAAALAAGPLKPGQHIILNDPYAGGTHLPDITLVSPVFDGAGELAFVVANRAHHADVGGRWPGSMGLSEHIDEEGIRLGPTVLSEAVIEAITRASRTSEERRGDLQAQLAANLRGVARLQSELEGRGHAVLDACRALQAHSERFMREVLREVGDGRWSFEDALDDDGLGSGPIPIRCELSIEDGRATVDLRGSASAVRGPLNVPRAVAVSAALYCFRCLAPAELPSNGGYMRCVEVLTEAGTVVDAAYPAAVALGNVETSQRIVDVIFGALARALPGRIPAASCGSMNNLTIGGTDPRHGGRPFAYYETIAGGAGAGPGGPGQSAVHTHMTNTLNTPVEALEHAYPIRMVRYARRVGSGGAGRHRGGDGVVREMIFEAPATVSVMAERRVFAPYGLAGGAPGARGSTRLIRARGGQEERLEGKISVEVEAGDRLIIETPGGGGYGAPEETDAESA</sequence>
<protein>
    <submittedName>
        <fullName evidence="3">Hydantoinase B/oxoprolinase family protein</fullName>
    </submittedName>
</protein>
<dbReference type="EMBL" id="VOSM01000002">
    <property type="protein sequence ID" value="TXD38641.1"/>
    <property type="molecule type" value="Genomic_DNA"/>
</dbReference>
<dbReference type="RefSeq" id="WP_146980576.1">
    <property type="nucleotide sequence ID" value="NZ_VOSM01000002.1"/>
</dbReference>
<feature type="region of interest" description="Disordered" evidence="1">
    <location>
        <begin position="502"/>
        <end position="522"/>
    </location>
</feature>
<dbReference type="Proteomes" id="UP000321412">
    <property type="component" value="Unassembled WGS sequence"/>
</dbReference>
<dbReference type="GO" id="GO:0006749">
    <property type="term" value="P:glutathione metabolic process"/>
    <property type="evidence" value="ECO:0007669"/>
    <property type="project" value="TreeGrafter"/>
</dbReference>
<dbReference type="OrthoDB" id="9761586at2"/>
<dbReference type="InterPro" id="IPR003692">
    <property type="entry name" value="Hydantoinase_B"/>
</dbReference>
<name>A0A5C6X9X5_9DELT</name>
<feature type="domain" description="Hydantoinase B/oxoprolinase" evidence="2">
    <location>
        <begin position="2"/>
        <end position="514"/>
    </location>
</feature>
<dbReference type="AlphaFoldDB" id="A0A5C6X9X5"/>
<dbReference type="InterPro" id="IPR045079">
    <property type="entry name" value="Oxoprolinase-like"/>
</dbReference>
<comment type="caution">
    <text evidence="3">The sequence shown here is derived from an EMBL/GenBank/DDBJ whole genome shotgun (WGS) entry which is preliminary data.</text>
</comment>
<dbReference type="PANTHER" id="PTHR11365">
    <property type="entry name" value="5-OXOPROLINASE RELATED"/>
    <property type="match status" value="1"/>
</dbReference>
<reference evidence="3 4" key="1">
    <citation type="submission" date="2019-08" db="EMBL/GenBank/DDBJ databases">
        <title>Bradymonadales sp. TMQ4.</title>
        <authorList>
            <person name="Liang Q."/>
        </authorList>
    </citation>
    <scope>NUCLEOTIDE SEQUENCE [LARGE SCALE GENOMIC DNA]</scope>
    <source>
        <strain evidence="3 4">TMQ4</strain>
    </source>
</reference>
<evidence type="ECO:0000259" key="2">
    <source>
        <dbReference type="Pfam" id="PF02538"/>
    </source>
</evidence>
<dbReference type="PANTHER" id="PTHR11365:SF23">
    <property type="entry name" value="HYPOTHETICAL 5-OXOPROLINASE (EUROFUNG)-RELATED"/>
    <property type="match status" value="1"/>
</dbReference>
<keyword evidence="4" id="KW-1185">Reference proteome</keyword>